<dbReference type="Proteomes" id="UP001139981">
    <property type="component" value="Unassembled WGS sequence"/>
</dbReference>
<accession>A0ACC1M2L1</accession>
<sequence>MAPGRPRRPRRPSSSSSQGPSNDASRQLRLRRRSSDSSLLHFQGLPERLYEAYERLPNFSTIVERPLLVDARCGRELTYRQFQSLAAVLATSMRRRLGVEVGDVVAIYSPPSIDIPVVS</sequence>
<proteinExistence type="predicted"/>
<organism evidence="1 2">
    <name type="scientific">Coemansia aciculifera</name>
    <dbReference type="NCBI Taxonomy" id="417176"/>
    <lineage>
        <taxon>Eukaryota</taxon>
        <taxon>Fungi</taxon>
        <taxon>Fungi incertae sedis</taxon>
        <taxon>Zoopagomycota</taxon>
        <taxon>Kickxellomycotina</taxon>
        <taxon>Kickxellomycetes</taxon>
        <taxon>Kickxellales</taxon>
        <taxon>Kickxellaceae</taxon>
        <taxon>Coemansia</taxon>
    </lineage>
</organism>
<dbReference type="EMBL" id="JANBVB010000835">
    <property type="protein sequence ID" value="KAJ2892014.1"/>
    <property type="molecule type" value="Genomic_DNA"/>
</dbReference>
<name>A0ACC1M2L1_9FUNG</name>
<keyword evidence="2" id="KW-1185">Reference proteome</keyword>
<feature type="non-terminal residue" evidence="1">
    <location>
        <position position="119"/>
    </location>
</feature>
<gene>
    <name evidence="1" type="ORF">IWW38_003384</name>
</gene>
<comment type="caution">
    <text evidence="1">The sequence shown here is derived from an EMBL/GenBank/DDBJ whole genome shotgun (WGS) entry which is preliminary data.</text>
</comment>
<evidence type="ECO:0000313" key="1">
    <source>
        <dbReference type="EMBL" id="KAJ2892014.1"/>
    </source>
</evidence>
<reference evidence="1" key="1">
    <citation type="submission" date="2022-07" db="EMBL/GenBank/DDBJ databases">
        <title>Phylogenomic reconstructions and comparative analyses of Kickxellomycotina fungi.</title>
        <authorList>
            <person name="Reynolds N.K."/>
            <person name="Stajich J.E."/>
            <person name="Barry K."/>
            <person name="Grigoriev I.V."/>
            <person name="Crous P."/>
            <person name="Smith M.E."/>
        </authorList>
    </citation>
    <scope>NUCLEOTIDE SEQUENCE</scope>
    <source>
        <strain evidence="1">CBS 190363</strain>
    </source>
</reference>
<protein>
    <submittedName>
        <fullName evidence="1">Uncharacterized protein</fullName>
    </submittedName>
</protein>
<evidence type="ECO:0000313" key="2">
    <source>
        <dbReference type="Proteomes" id="UP001139981"/>
    </source>
</evidence>